<keyword evidence="1" id="KW-0678">Repressor</keyword>
<evidence type="ECO:0000256" key="5">
    <source>
        <dbReference type="PROSITE-ProRule" id="PRU00335"/>
    </source>
</evidence>
<dbReference type="InterPro" id="IPR001647">
    <property type="entry name" value="HTH_TetR"/>
</dbReference>
<dbReference type="SUPFAM" id="SSF46689">
    <property type="entry name" value="Homeodomain-like"/>
    <property type="match status" value="1"/>
</dbReference>
<dbReference type="InterPro" id="IPR009057">
    <property type="entry name" value="Homeodomain-like_sf"/>
</dbReference>
<dbReference type="PANTHER" id="PTHR30055">
    <property type="entry name" value="HTH-TYPE TRANSCRIPTIONAL REGULATOR RUTR"/>
    <property type="match status" value="1"/>
</dbReference>
<dbReference type="RefSeq" id="WP_353710257.1">
    <property type="nucleotide sequence ID" value="NZ_CP159279.1"/>
</dbReference>
<feature type="DNA-binding region" description="H-T-H motif" evidence="5">
    <location>
        <begin position="44"/>
        <end position="63"/>
    </location>
</feature>
<accession>A0AAU8ELC5</accession>
<keyword evidence="2" id="KW-0805">Transcription regulation</keyword>
<evidence type="ECO:0000259" key="6">
    <source>
        <dbReference type="PROSITE" id="PS50977"/>
    </source>
</evidence>
<feature type="domain" description="HTH tetR-type" evidence="6">
    <location>
        <begin position="21"/>
        <end position="81"/>
    </location>
</feature>
<dbReference type="Pfam" id="PF13977">
    <property type="entry name" value="TetR_C_6"/>
    <property type="match status" value="1"/>
</dbReference>
<dbReference type="SUPFAM" id="SSF48498">
    <property type="entry name" value="Tetracyclin repressor-like, C-terminal domain"/>
    <property type="match status" value="1"/>
</dbReference>
<dbReference type="PROSITE" id="PS50977">
    <property type="entry name" value="HTH_TETR_2"/>
    <property type="match status" value="1"/>
</dbReference>
<keyword evidence="4" id="KW-0804">Transcription</keyword>
<dbReference type="GO" id="GO:0003700">
    <property type="term" value="F:DNA-binding transcription factor activity"/>
    <property type="evidence" value="ECO:0007669"/>
    <property type="project" value="TreeGrafter"/>
</dbReference>
<gene>
    <name evidence="7" type="ORF">ABRP34_11265</name>
</gene>
<evidence type="ECO:0000313" key="7">
    <source>
        <dbReference type="EMBL" id="XCH09443.1"/>
    </source>
</evidence>
<evidence type="ECO:0000256" key="1">
    <source>
        <dbReference type="ARBA" id="ARBA00022491"/>
    </source>
</evidence>
<sequence length="219" mass="24340">MDRYPEAVRTRRKTGSYEVGRAKRAEILDAATRLFAASGYHRVPLSQVAADVGLSESGLLHHFRSKKHLLLAVAERRLEQTALWWSSVQADGIDDPDELFRSMVESTRRLVAEPGLIELFVLVSAEAADPSTPAHQLYGKWYEQAVTETAQLLDRGVERGFFRPDTDTQAIAREIIAVSDGLQLQWVISGGGLDLVEGIRDYARRLARSILVTGELQAP</sequence>
<reference evidence="7" key="1">
    <citation type="submission" date="2024-06" db="EMBL/GenBank/DDBJ databases">
        <title>Biodegradation of dimethachlon by Arthrobacter sp. K5: mechanistic insights and ecological implications.</title>
        <authorList>
            <person name="Hu S."/>
            <person name="Lu P."/>
        </authorList>
    </citation>
    <scope>NUCLEOTIDE SEQUENCE</scope>
    <source>
        <strain evidence="7">K5</strain>
    </source>
</reference>
<dbReference type="InterPro" id="IPR036271">
    <property type="entry name" value="Tet_transcr_reg_TetR-rel_C_sf"/>
</dbReference>
<organism evidence="7">
    <name type="scientific">Arthrobacter sp. K5</name>
    <dbReference type="NCBI Taxonomy" id="2839623"/>
    <lineage>
        <taxon>Bacteria</taxon>
        <taxon>Bacillati</taxon>
        <taxon>Actinomycetota</taxon>
        <taxon>Actinomycetes</taxon>
        <taxon>Micrococcales</taxon>
        <taxon>Micrococcaceae</taxon>
        <taxon>Arthrobacter</taxon>
    </lineage>
</organism>
<dbReference type="Gene3D" id="1.10.357.10">
    <property type="entry name" value="Tetracycline Repressor, domain 2"/>
    <property type="match status" value="1"/>
</dbReference>
<name>A0AAU8ELC5_9MICC</name>
<evidence type="ECO:0000256" key="2">
    <source>
        <dbReference type="ARBA" id="ARBA00023015"/>
    </source>
</evidence>
<dbReference type="PANTHER" id="PTHR30055:SF234">
    <property type="entry name" value="HTH-TYPE TRANSCRIPTIONAL REGULATOR BETI"/>
    <property type="match status" value="1"/>
</dbReference>
<dbReference type="Pfam" id="PF00440">
    <property type="entry name" value="TetR_N"/>
    <property type="match status" value="1"/>
</dbReference>
<evidence type="ECO:0000256" key="4">
    <source>
        <dbReference type="ARBA" id="ARBA00023163"/>
    </source>
</evidence>
<dbReference type="InterPro" id="IPR039538">
    <property type="entry name" value="BetI_C"/>
</dbReference>
<dbReference type="AlphaFoldDB" id="A0AAU8ELC5"/>
<protein>
    <submittedName>
        <fullName evidence="7">TetR/AcrR family transcriptional regulator</fullName>
    </submittedName>
</protein>
<dbReference type="PRINTS" id="PR00455">
    <property type="entry name" value="HTHTETR"/>
</dbReference>
<dbReference type="EMBL" id="CP159279">
    <property type="protein sequence ID" value="XCH09443.1"/>
    <property type="molecule type" value="Genomic_DNA"/>
</dbReference>
<dbReference type="GO" id="GO:0000976">
    <property type="term" value="F:transcription cis-regulatory region binding"/>
    <property type="evidence" value="ECO:0007669"/>
    <property type="project" value="TreeGrafter"/>
</dbReference>
<evidence type="ECO:0000256" key="3">
    <source>
        <dbReference type="ARBA" id="ARBA00023125"/>
    </source>
</evidence>
<dbReference type="InterPro" id="IPR050109">
    <property type="entry name" value="HTH-type_TetR-like_transc_reg"/>
</dbReference>
<keyword evidence="3 5" id="KW-0238">DNA-binding</keyword>
<proteinExistence type="predicted"/>